<dbReference type="InterPro" id="IPR011992">
    <property type="entry name" value="EF-hand-dom_pair"/>
</dbReference>
<name>A0AAE0CMG6_9ROSI</name>
<dbReference type="GO" id="GO:0005509">
    <property type="term" value="F:calcium ion binding"/>
    <property type="evidence" value="ECO:0007669"/>
    <property type="project" value="InterPro"/>
</dbReference>
<dbReference type="PROSITE" id="PS50222">
    <property type="entry name" value="EF_HAND_2"/>
    <property type="match status" value="1"/>
</dbReference>
<evidence type="ECO:0000313" key="3">
    <source>
        <dbReference type="Proteomes" id="UP001280121"/>
    </source>
</evidence>
<protein>
    <recommendedName>
        <fullName evidence="1">EF-hand domain-containing protein</fullName>
    </recommendedName>
</protein>
<evidence type="ECO:0000259" key="1">
    <source>
        <dbReference type="PROSITE" id="PS50222"/>
    </source>
</evidence>
<dbReference type="AlphaFoldDB" id="A0AAE0CMG6"/>
<proteinExistence type="predicted"/>
<evidence type="ECO:0000313" key="2">
    <source>
        <dbReference type="EMBL" id="KAK2656531.1"/>
    </source>
</evidence>
<gene>
    <name evidence="2" type="ORF">Ddye_009583</name>
</gene>
<dbReference type="EMBL" id="JANJYI010000003">
    <property type="protein sequence ID" value="KAK2656531.1"/>
    <property type="molecule type" value="Genomic_DNA"/>
</dbReference>
<reference evidence="2" key="1">
    <citation type="journal article" date="2023" name="Plant J.">
        <title>Genome sequences and population genomics provide insights into the demographic history, inbreeding, and mutation load of two 'living fossil' tree species of Dipteronia.</title>
        <authorList>
            <person name="Feng Y."/>
            <person name="Comes H.P."/>
            <person name="Chen J."/>
            <person name="Zhu S."/>
            <person name="Lu R."/>
            <person name="Zhang X."/>
            <person name="Li P."/>
            <person name="Qiu J."/>
            <person name="Olsen K.M."/>
            <person name="Qiu Y."/>
        </authorList>
    </citation>
    <scope>NUCLEOTIDE SEQUENCE</scope>
    <source>
        <strain evidence="2">KIB01</strain>
    </source>
</reference>
<dbReference type="InterPro" id="IPR002048">
    <property type="entry name" value="EF_hand_dom"/>
</dbReference>
<organism evidence="2 3">
    <name type="scientific">Dipteronia dyeriana</name>
    <dbReference type="NCBI Taxonomy" id="168575"/>
    <lineage>
        <taxon>Eukaryota</taxon>
        <taxon>Viridiplantae</taxon>
        <taxon>Streptophyta</taxon>
        <taxon>Embryophyta</taxon>
        <taxon>Tracheophyta</taxon>
        <taxon>Spermatophyta</taxon>
        <taxon>Magnoliopsida</taxon>
        <taxon>eudicotyledons</taxon>
        <taxon>Gunneridae</taxon>
        <taxon>Pentapetalae</taxon>
        <taxon>rosids</taxon>
        <taxon>malvids</taxon>
        <taxon>Sapindales</taxon>
        <taxon>Sapindaceae</taxon>
        <taxon>Hippocastanoideae</taxon>
        <taxon>Acereae</taxon>
        <taxon>Dipteronia</taxon>
    </lineage>
</organism>
<comment type="caution">
    <text evidence="2">The sequence shown here is derived from an EMBL/GenBank/DDBJ whole genome shotgun (WGS) entry which is preliminary data.</text>
</comment>
<feature type="domain" description="EF-hand" evidence="1">
    <location>
        <begin position="108"/>
        <end position="143"/>
    </location>
</feature>
<dbReference type="Proteomes" id="UP001280121">
    <property type="component" value="Unassembled WGS sequence"/>
</dbReference>
<dbReference type="SUPFAM" id="SSF47473">
    <property type="entry name" value="EF-hand"/>
    <property type="match status" value="1"/>
</dbReference>
<accession>A0AAE0CMG6</accession>
<keyword evidence="3" id="KW-1185">Reference proteome</keyword>
<dbReference type="Gene3D" id="1.10.238.10">
    <property type="entry name" value="EF-hand"/>
    <property type="match status" value="1"/>
</dbReference>
<sequence length="181" mass="20404">MEHPFPYPFEIYIRIPTSIPISSHHSSPPPTPALPIHPQFPLIAHLSPELHPERDSAAVELINDEKAVALVDFENSTTIKLCELRATGHGEASDGEQQSRDGENEKKLETQLYDSIFDKFDLDSSETVDVEEFISEMKKTLVDIDDGLGFFPIQMVHEDRYHNFLKQAADLEASKPLHPST</sequence>